<name>A0A323V1W4_9RHOO</name>
<proteinExistence type="predicted"/>
<feature type="non-terminal residue" evidence="1">
    <location>
        <position position="85"/>
    </location>
</feature>
<dbReference type="Proteomes" id="UP000248259">
    <property type="component" value="Unassembled WGS sequence"/>
</dbReference>
<evidence type="ECO:0000313" key="2">
    <source>
        <dbReference type="Proteomes" id="UP000248259"/>
    </source>
</evidence>
<protein>
    <recommendedName>
        <fullName evidence="3">RHS repeat protein</fullName>
    </recommendedName>
</protein>
<dbReference type="OrthoDB" id="6057489at2"/>
<accession>A0A323V1W4</accession>
<evidence type="ECO:0000313" key="1">
    <source>
        <dbReference type="EMBL" id="PZA14118.1"/>
    </source>
</evidence>
<reference evidence="1 2" key="1">
    <citation type="submission" date="2018-06" db="EMBL/GenBank/DDBJ databases">
        <title>Azoarcus communis strain SWub3 genome.</title>
        <authorList>
            <person name="Zorraquino Salvo V."/>
            <person name="Toubiana D."/>
            <person name="Blumwald E."/>
        </authorList>
    </citation>
    <scope>NUCLEOTIDE SEQUENCE [LARGE SCALE GENOMIC DNA]</scope>
    <source>
        <strain evidence="1 2">SWub3</strain>
    </source>
</reference>
<dbReference type="EMBL" id="QKOE01000177">
    <property type="protein sequence ID" value="PZA14118.1"/>
    <property type="molecule type" value="Genomic_DNA"/>
</dbReference>
<organism evidence="1 2">
    <name type="scientific">Parazoarcus communis SWub3 = DSM 12120</name>
    <dbReference type="NCBI Taxonomy" id="1121029"/>
    <lineage>
        <taxon>Bacteria</taxon>
        <taxon>Pseudomonadati</taxon>
        <taxon>Pseudomonadota</taxon>
        <taxon>Betaproteobacteria</taxon>
        <taxon>Rhodocyclales</taxon>
        <taxon>Zoogloeaceae</taxon>
        <taxon>Parazoarcus</taxon>
    </lineage>
</organism>
<comment type="caution">
    <text evidence="1">The sequence shown here is derived from an EMBL/GenBank/DDBJ whole genome shotgun (WGS) entry which is preliminary data.</text>
</comment>
<evidence type="ECO:0008006" key="3">
    <source>
        <dbReference type="Google" id="ProtNLM"/>
    </source>
</evidence>
<dbReference type="AlphaFoldDB" id="A0A323V1W4"/>
<dbReference type="InterPro" id="IPR031325">
    <property type="entry name" value="RHS_repeat"/>
</dbReference>
<dbReference type="Pfam" id="PF05593">
    <property type="entry name" value="RHS_repeat"/>
    <property type="match status" value="1"/>
</dbReference>
<gene>
    <name evidence="1" type="ORF">DNK49_23620</name>
</gene>
<keyword evidence="2" id="KW-1185">Reference proteome</keyword>
<feature type="non-terminal residue" evidence="1">
    <location>
        <position position="1"/>
    </location>
</feature>
<dbReference type="Gene3D" id="2.180.10.10">
    <property type="entry name" value="RHS repeat-associated core"/>
    <property type="match status" value="1"/>
</dbReference>
<sequence>ELGTTNLATYAYDDLSRRTTVTLGNGTTTSYGYSPQGALASLAHNLAGTAQDQTLTYTRNPVQEIVSQSWTNDLYQWTGYANGTQ</sequence>
<dbReference type="RefSeq" id="WP_133255194.1">
    <property type="nucleotide sequence ID" value="NZ_QKOE01000177.1"/>
</dbReference>